<dbReference type="PANTHER" id="PTHR32208:SF21">
    <property type="entry name" value="LOW QUALITY PROTEIN: ALDEHYDE OXIDASE GLOX-LIKE"/>
    <property type="match status" value="1"/>
</dbReference>
<dbReference type="InterPro" id="IPR013783">
    <property type="entry name" value="Ig-like_fold"/>
</dbReference>
<dbReference type="SUPFAM" id="SSF81296">
    <property type="entry name" value="E set domains"/>
    <property type="match status" value="1"/>
</dbReference>
<dbReference type="Proteomes" id="UP000077202">
    <property type="component" value="Unassembled WGS sequence"/>
</dbReference>
<keyword evidence="5" id="KW-1185">Reference proteome</keyword>
<dbReference type="InterPro" id="IPR015202">
    <property type="entry name" value="GO-like_E_set"/>
</dbReference>
<sequence length="569" mass="62321">MKTDTEGMLARLVLLLAVTQSVMLVMGQAVTGGGSWRLLLENAGISTMHTAVTRFNTVIFLDRTNIGESQISLPNGRCRNQPQEQKATRDCSAHSVMFDPSANTVRPLFIFTDTWCSSGQFFPNGTLVQTGGDNEGLRKVRTLNPCLASETCDWVESNSTSLQNGRWYSSNQLLPDGRMIVVGGRQIFTYEFIPRRAGEGTFELPFLRQTNDVQNDNYYPFVHLLPDGRLYIFANRDSILLDYGTNTVVRTYPRIPGEPRNYPSAGSSVMLPLEAGNNYTDVEILVCGGARFGAFHNSRAQFGASQTCGRMLVTGSSPQWAMEDMPTRRCMGDMILLPTADVLIINGAQNGSQGWGFASVPVLNPVAYVPGNAPGARFLTYRASTIPRMYHATAVLIPDGRVLVAGSNTHQFYTFTGAFPTELRVEAFSPPYTAAVYSSRRPRFISYPHQVRYGQTFAVVIGLATAPSNGTVVNLNLVSCPFTTHSFAQGQRLLKLGVTPPVATGVAQQYRITVTAPPRATVAPPSYYMLFANNNGLPSRAVWACAADASEKWQFIEACLGDSEPFQLM</sequence>
<dbReference type="InterPro" id="IPR011043">
    <property type="entry name" value="Gal_Oxase/kelch_b-propeller"/>
</dbReference>
<protein>
    <recommendedName>
        <fullName evidence="6">Galactose oxidase-like Early set domain-containing protein</fullName>
    </recommendedName>
</protein>
<gene>
    <name evidence="4" type="ORF">AXG93_4875s1460</name>
</gene>
<comment type="caution">
    <text evidence="4">The sequence shown here is derived from an EMBL/GenBank/DDBJ whole genome shotgun (WGS) entry which is preliminary data.</text>
</comment>
<dbReference type="InterPro" id="IPR037293">
    <property type="entry name" value="Gal_Oxidase_central_sf"/>
</dbReference>
<reference evidence="4" key="1">
    <citation type="submission" date="2016-03" db="EMBL/GenBank/DDBJ databases">
        <title>Mechanisms controlling the formation of the plant cell surface in tip-growing cells are functionally conserved among land plants.</title>
        <authorList>
            <person name="Honkanen S."/>
            <person name="Jones V.A."/>
            <person name="Morieri G."/>
            <person name="Champion C."/>
            <person name="Hetherington A.J."/>
            <person name="Kelly S."/>
            <person name="Saint-Marcoux D."/>
            <person name="Proust H."/>
            <person name="Prescott H."/>
            <person name="Dolan L."/>
        </authorList>
    </citation>
    <scope>NUCLEOTIDE SEQUENCE [LARGE SCALE GENOMIC DNA]</scope>
    <source>
        <tissue evidence="4">Whole gametophyte</tissue>
    </source>
</reference>
<name>A0A176WQ48_MARPO</name>
<dbReference type="EMBL" id="LVLJ01000408">
    <property type="protein sequence ID" value="OAE34426.1"/>
    <property type="molecule type" value="Genomic_DNA"/>
</dbReference>
<organism evidence="4 5">
    <name type="scientific">Marchantia polymorpha subsp. ruderalis</name>
    <dbReference type="NCBI Taxonomy" id="1480154"/>
    <lineage>
        <taxon>Eukaryota</taxon>
        <taxon>Viridiplantae</taxon>
        <taxon>Streptophyta</taxon>
        <taxon>Embryophyta</taxon>
        <taxon>Marchantiophyta</taxon>
        <taxon>Marchantiopsida</taxon>
        <taxon>Marchantiidae</taxon>
        <taxon>Marchantiales</taxon>
        <taxon>Marchantiaceae</taxon>
        <taxon>Marchantia</taxon>
    </lineage>
</organism>
<dbReference type="Gene3D" id="2.60.40.10">
    <property type="entry name" value="Immunoglobulins"/>
    <property type="match status" value="1"/>
</dbReference>
<evidence type="ECO:0000256" key="1">
    <source>
        <dbReference type="ARBA" id="ARBA00022729"/>
    </source>
</evidence>
<dbReference type="CDD" id="cd02851">
    <property type="entry name" value="E_set_GO_C"/>
    <property type="match status" value="1"/>
</dbReference>
<evidence type="ECO:0000313" key="4">
    <source>
        <dbReference type="EMBL" id="OAE34426.1"/>
    </source>
</evidence>
<evidence type="ECO:0000313" key="5">
    <source>
        <dbReference type="Proteomes" id="UP000077202"/>
    </source>
</evidence>
<evidence type="ECO:0008006" key="6">
    <source>
        <dbReference type="Google" id="ProtNLM"/>
    </source>
</evidence>
<dbReference type="AlphaFoldDB" id="A0A176WQ48"/>
<proteinExistence type="predicted"/>
<feature type="domain" description="Galactose oxidase-like Early set" evidence="3">
    <location>
        <begin position="441"/>
        <end position="543"/>
    </location>
</feature>
<dbReference type="Pfam" id="PF07250">
    <property type="entry name" value="Glyoxal_oxid_N"/>
    <property type="match status" value="1"/>
</dbReference>
<evidence type="ECO:0000259" key="2">
    <source>
        <dbReference type="Pfam" id="PF07250"/>
    </source>
</evidence>
<feature type="domain" description="Glyoxal oxidase N-terminal" evidence="2">
    <location>
        <begin position="48"/>
        <end position="432"/>
    </location>
</feature>
<dbReference type="Gene3D" id="2.130.10.80">
    <property type="entry name" value="Galactose oxidase/kelch, beta-propeller"/>
    <property type="match status" value="1"/>
</dbReference>
<dbReference type="Pfam" id="PF09118">
    <property type="entry name" value="GO-like_E_set"/>
    <property type="match status" value="1"/>
</dbReference>
<dbReference type="PANTHER" id="PTHR32208">
    <property type="entry name" value="SECRETED PROTEIN-RELATED"/>
    <property type="match status" value="1"/>
</dbReference>
<accession>A0A176WQ48</accession>
<evidence type="ECO:0000259" key="3">
    <source>
        <dbReference type="Pfam" id="PF09118"/>
    </source>
</evidence>
<keyword evidence="1" id="KW-0732">Signal</keyword>
<dbReference type="InterPro" id="IPR009880">
    <property type="entry name" value="Glyoxal_oxidase_N"/>
</dbReference>
<dbReference type="InterPro" id="IPR014756">
    <property type="entry name" value="Ig_E-set"/>
</dbReference>
<dbReference type="SUPFAM" id="SSF50965">
    <property type="entry name" value="Galactose oxidase, central domain"/>
    <property type="match status" value="1"/>
</dbReference>